<feature type="compositionally biased region" description="Basic and acidic residues" evidence="4">
    <location>
        <begin position="153"/>
        <end position="174"/>
    </location>
</feature>
<dbReference type="AlphaFoldDB" id="A0A286RKX3"/>
<dbReference type="OrthoDB" id="9810636at2"/>
<dbReference type="Gene3D" id="3.40.50.1980">
    <property type="entry name" value="Nitrogenase molybdenum iron protein domain"/>
    <property type="match status" value="2"/>
</dbReference>
<dbReference type="GO" id="GO:0046872">
    <property type="term" value="F:metal ion binding"/>
    <property type="evidence" value="ECO:0007669"/>
    <property type="project" value="InterPro"/>
</dbReference>
<dbReference type="Proteomes" id="UP000215086">
    <property type="component" value="Chromosome"/>
</dbReference>
<reference evidence="5 6" key="1">
    <citation type="journal article" name="Front. Microbiol.">
        <title>Sugar Metabolism of the First Thermophilic Planctomycete Thermogutta terrifontis: Comparative Genomic and Transcriptomic Approaches.</title>
        <authorList>
            <person name="Elcheninov A.G."/>
            <person name="Menzel P."/>
            <person name="Gudbergsdottir S.R."/>
            <person name="Slesarev A.I."/>
            <person name="Kadnikov V.V."/>
            <person name="Krogh A."/>
            <person name="Bonch-Osmolovskaya E.A."/>
            <person name="Peng X."/>
            <person name="Kublanov I.V."/>
        </authorList>
    </citation>
    <scope>NUCLEOTIDE SEQUENCE [LARGE SCALE GENOMIC DNA]</scope>
    <source>
        <strain evidence="5 6">R1</strain>
    </source>
</reference>
<evidence type="ECO:0000256" key="1">
    <source>
        <dbReference type="ARBA" id="ARBA00011028"/>
    </source>
</evidence>
<accession>A0A286RKX3</accession>
<evidence type="ECO:0000313" key="6">
    <source>
        <dbReference type="Proteomes" id="UP000215086"/>
    </source>
</evidence>
<dbReference type="PANTHER" id="PTHR42953:SF3">
    <property type="entry name" value="HIGH-AFFINITY ZINC UPTAKE SYSTEM PROTEIN ZNUA"/>
    <property type="match status" value="1"/>
</dbReference>
<protein>
    <submittedName>
        <fullName evidence="5">Zinc ABC transporter, periplasmic-binding protein ZnuA</fullName>
    </submittedName>
</protein>
<keyword evidence="2" id="KW-0813">Transport</keyword>
<keyword evidence="6" id="KW-1185">Reference proteome</keyword>
<evidence type="ECO:0000256" key="4">
    <source>
        <dbReference type="SAM" id="MobiDB-lite"/>
    </source>
</evidence>
<evidence type="ECO:0000256" key="3">
    <source>
        <dbReference type="ARBA" id="ARBA00022729"/>
    </source>
</evidence>
<dbReference type="GO" id="GO:0030001">
    <property type="term" value="P:metal ion transport"/>
    <property type="evidence" value="ECO:0007669"/>
    <property type="project" value="InterPro"/>
</dbReference>
<feature type="compositionally biased region" description="Basic and acidic residues" evidence="4">
    <location>
        <begin position="133"/>
        <end position="144"/>
    </location>
</feature>
<evidence type="ECO:0000256" key="2">
    <source>
        <dbReference type="ARBA" id="ARBA00022448"/>
    </source>
</evidence>
<dbReference type="Pfam" id="PF01297">
    <property type="entry name" value="ZnuA"/>
    <property type="match status" value="1"/>
</dbReference>
<dbReference type="InterPro" id="IPR006127">
    <property type="entry name" value="ZnuA-like"/>
</dbReference>
<organism evidence="5 6">
    <name type="scientific">Thermogutta terrifontis</name>
    <dbReference type="NCBI Taxonomy" id="1331910"/>
    <lineage>
        <taxon>Bacteria</taxon>
        <taxon>Pseudomonadati</taxon>
        <taxon>Planctomycetota</taxon>
        <taxon>Planctomycetia</taxon>
        <taxon>Pirellulales</taxon>
        <taxon>Thermoguttaceae</taxon>
        <taxon>Thermogutta</taxon>
    </lineage>
</organism>
<name>A0A286RKX3_9BACT</name>
<dbReference type="EMBL" id="CP018477">
    <property type="protein sequence ID" value="ASV76610.1"/>
    <property type="molecule type" value="Genomic_DNA"/>
</dbReference>
<dbReference type="RefSeq" id="WP_095416357.1">
    <property type="nucleotide sequence ID" value="NZ_CP018477.1"/>
</dbReference>
<keyword evidence="3" id="KW-0732">Signal</keyword>
<comment type="similarity">
    <text evidence="1">Belongs to the bacterial solute-binding protein 9 family.</text>
</comment>
<dbReference type="SUPFAM" id="SSF53807">
    <property type="entry name" value="Helical backbone' metal receptor"/>
    <property type="match status" value="1"/>
</dbReference>
<sequence length="346" mass="38445">MSRNLTSILSGILILAPLVGWGCRVDDREKNDGPMTVAVTVPPQKWLVSQIGGEKVSCVVLIPANQDPHTFTGTDADAARLARCRVFFSIGLPVENSPWCRAISQQSGLRVVSLADAAHFHRNSAPPVQKVAGETESHLDEAATRSDAGTEDASDHTSEGTKSPENERHQRDEHDHEVFLHTWLSPRRLVAMGEIVAQTLEELDPSNGALYRNNWKRLRSQLLQLDEELREKLAPLKGQEFFVFHPAWECFAADYGLVQVALESHGKEPSDREITELQRRAQRARIKVMLVQPQISSRAARAVAEAAGLRLVTVNPLAEDVPRELRHVAETLVSAYRERIKSSNAE</sequence>
<feature type="region of interest" description="Disordered" evidence="4">
    <location>
        <begin position="124"/>
        <end position="174"/>
    </location>
</feature>
<proteinExistence type="inferred from homology"/>
<evidence type="ECO:0000313" key="5">
    <source>
        <dbReference type="EMBL" id="ASV76610.1"/>
    </source>
</evidence>
<gene>
    <name evidence="5" type="ORF">THTE_4009</name>
</gene>
<dbReference type="KEGG" id="ttf:THTE_4009"/>
<dbReference type="PANTHER" id="PTHR42953">
    <property type="entry name" value="HIGH-AFFINITY ZINC UPTAKE SYSTEM PROTEIN ZNUA-RELATED"/>
    <property type="match status" value="1"/>
</dbReference>
<dbReference type="InterPro" id="IPR050492">
    <property type="entry name" value="Bact_metal-bind_prot9"/>
</dbReference>